<feature type="region of interest" description="Disordered" evidence="6">
    <location>
        <begin position="166"/>
        <end position="244"/>
    </location>
</feature>
<evidence type="ECO:0000256" key="2">
    <source>
        <dbReference type="ARBA" id="ARBA00022454"/>
    </source>
</evidence>
<organism evidence="9 10">
    <name type="scientific">Comamonas serinivorans</name>
    <dbReference type="NCBI Taxonomy" id="1082851"/>
    <lineage>
        <taxon>Bacteria</taxon>
        <taxon>Pseudomonadati</taxon>
        <taxon>Pseudomonadota</taxon>
        <taxon>Betaproteobacteria</taxon>
        <taxon>Burkholderiales</taxon>
        <taxon>Comamonadaceae</taxon>
        <taxon>Comamonas</taxon>
    </lineage>
</organism>
<feature type="compositionally biased region" description="Low complexity" evidence="6">
    <location>
        <begin position="217"/>
        <end position="234"/>
    </location>
</feature>
<dbReference type="InterPro" id="IPR046341">
    <property type="entry name" value="SET_dom_sf"/>
</dbReference>
<proteinExistence type="predicted"/>
<keyword evidence="5" id="KW-0949">S-adenosyl-L-methionine</keyword>
<evidence type="ECO:0000256" key="6">
    <source>
        <dbReference type="SAM" id="MobiDB-lite"/>
    </source>
</evidence>
<feature type="compositionally biased region" description="Basic and acidic residues" evidence="6">
    <location>
        <begin position="235"/>
        <end position="244"/>
    </location>
</feature>
<evidence type="ECO:0000259" key="8">
    <source>
        <dbReference type="PROSITE" id="PS50868"/>
    </source>
</evidence>
<dbReference type="Proteomes" id="UP000196138">
    <property type="component" value="Chromosome"/>
</dbReference>
<sequence length="244" mass="26233">MVSNPTPTPPPTRGRRIQVRRSGVHGKGVFAVQAIAADETVMEYVGEVISWDEAQRRHPHDPLNPQHTFYFHIDGDHVIDALFGGNASRWINHSCEPNCESDERDGRIFIVALRDIAPGEELSYDYGLVLDERYTPKLKAEYACHCGSAHCRGTMLAPKRGVKLAAPKPATQAAGPGRTSGKAKAPADGQVKAKAKAKAKANTQAKGKASTQGAPNRQAQARAPSPASSQAKPSSKAEARSRKP</sequence>
<dbReference type="EMBL" id="CP021455">
    <property type="protein sequence ID" value="ARU06521.1"/>
    <property type="molecule type" value="Genomic_DNA"/>
</dbReference>
<feature type="compositionally biased region" description="Low complexity" evidence="6">
    <location>
        <begin position="200"/>
        <end position="209"/>
    </location>
</feature>
<dbReference type="InterPro" id="IPR050777">
    <property type="entry name" value="SET2_Histone-Lys_MeTrsfase"/>
</dbReference>
<evidence type="ECO:0000256" key="3">
    <source>
        <dbReference type="ARBA" id="ARBA00022603"/>
    </source>
</evidence>
<dbReference type="InterPro" id="IPR003616">
    <property type="entry name" value="Post-SET_dom"/>
</dbReference>
<evidence type="ECO:0000256" key="4">
    <source>
        <dbReference type="ARBA" id="ARBA00022679"/>
    </source>
</evidence>
<dbReference type="PROSITE" id="PS50868">
    <property type="entry name" value="POST_SET"/>
    <property type="match status" value="1"/>
</dbReference>
<dbReference type="KEGG" id="cser:CCO03_19315"/>
<keyword evidence="2" id="KW-0158">Chromosome</keyword>
<dbReference type="AlphaFoldDB" id="A0A1Y0ET15"/>
<dbReference type="Pfam" id="PF00856">
    <property type="entry name" value="SET"/>
    <property type="match status" value="1"/>
</dbReference>
<evidence type="ECO:0000259" key="7">
    <source>
        <dbReference type="PROSITE" id="PS50280"/>
    </source>
</evidence>
<dbReference type="GO" id="GO:0008168">
    <property type="term" value="F:methyltransferase activity"/>
    <property type="evidence" value="ECO:0007669"/>
    <property type="project" value="UniProtKB-KW"/>
</dbReference>
<dbReference type="InterPro" id="IPR001214">
    <property type="entry name" value="SET_dom"/>
</dbReference>
<evidence type="ECO:0000313" key="10">
    <source>
        <dbReference type="Proteomes" id="UP000196138"/>
    </source>
</evidence>
<dbReference type="Gene3D" id="2.170.270.10">
    <property type="entry name" value="SET domain"/>
    <property type="match status" value="1"/>
</dbReference>
<keyword evidence="10" id="KW-1185">Reference proteome</keyword>
<dbReference type="SMART" id="SM00317">
    <property type="entry name" value="SET"/>
    <property type="match status" value="1"/>
</dbReference>
<dbReference type="PANTHER" id="PTHR22884">
    <property type="entry name" value="SET DOMAIN PROTEINS"/>
    <property type="match status" value="1"/>
</dbReference>
<feature type="domain" description="SET" evidence="7">
    <location>
        <begin position="15"/>
        <end position="127"/>
    </location>
</feature>
<evidence type="ECO:0000256" key="5">
    <source>
        <dbReference type="ARBA" id="ARBA00022691"/>
    </source>
</evidence>
<protein>
    <submittedName>
        <fullName evidence="9">SET domain-containing protein-lysine N-methyltransferase</fullName>
    </submittedName>
</protein>
<dbReference type="GO" id="GO:0032259">
    <property type="term" value="P:methylation"/>
    <property type="evidence" value="ECO:0007669"/>
    <property type="project" value="UniProtKB-KW"/>
</dbReference>
<dbReference type="PROSITE" id="PS50280">
    <property type="entry name" value="SET"/>
    <property type="match status" value="1"/>
</dbReference>
<keyword evidence="3 9" id="KW-0489">Methyltransferase</keyword>
<comment type="subcellular location">
    <subcellularLocation>
        <location evidence="1">Chromosome</location>
    </subcellularLocation>
</comment>
<keyword evidence="4 9" id="KW-0808">Transferase</keyword>
<evidence type="ECO:0000313" key="9">
    <source>
        <dbReference type="EMBL" id="ARU06521.1"/>
    </source>
</evidence>
<dbReference type="GO" id="GO:0005694">
    <property type="term" value="C:chromosome"/>
    <property type="evidence" value="ECO:0007669"/>
    <property type="project" value="UniProtKB-SubCell"/>
</dbReference>
<dbReference type="SUPFAM" id="SSF82199">
    <property type="entry name" value="SET domain"/>
    <property type="match status" value="1"/>
</dbReference>
<feature type="domain" description="Post-SET" evidence="8">
    <location>
        <begin position="140"/>
        <end position="156"/>
    </location>
</feature>
<gene>
    <name evidence="9" type="ORF">CCO03_19315</name>
</gene>
<accession>A0A1Y0ET15</accession>
<reference evidence="9 10" key="1">
    <citation type="submission" date="2017-05" db="EMBL/GenBank/DDBJ databases">
        <authorList>
            <person name="Song R."/>
            <person name="Chenine A.L."/>
            <person name="Ruprecht R.M."/>
        </authorList>
    </citation>
    <scope>NUCLEOTIDE SEQUENCE [LARGE SCALE GENOMIC DNA]</scope>
    <source>
        <strain evidence="9 10">DSM 26136</strain>
    </source>
</reference>
<name>A0A1Y0ET15_9BURK</name>
<evidence type="ECO:0000256" key="1">
    <source>
        <dbReference type="ARBA" id="ARBA00004286"/>
    </source>
</evidence>
<dbReference type="OrthoDB" id="9790349at2"/>